<dbReference type="Proteomes" id="UP001153331">
    <property type="component" value="Unassembled WGS sequence"/>
</dbReference>
<organism evidence="1 2">
    <name type="scientific">Boeremia exigua</name>
    <dbReference type="NCBI Taxonomy" id="749465"/>
    <lineage>
        <taxon>Eukaryota</taxon>
        <taxon>Fungi</taxon>
        <taxon>Dikarya</taxon>
        <taxon>Ascomycota</taxon>
        <taxon>Pezizomycotina</taxon>
        <taxon>Dothideomycetes</taxon>
        <taxon>Pleosporomycetidae</taxon>
        <taxon>Pleosporales</taxon>
        <taxon>Pleosporineae</taxon>
        <taxon>Didymellaceae</taxon>
        <taxon>Boeremia</taxon>
    </lineage>
</organism>
<dbReference type="EMBL" id="JAPHNI010000618">
    <property type="protein sequence ID" value="KAJ8109395.1"/>
    <property type="molecule type" value="Genomic_DNA"/>
</dbReference>
<protein>
    <submittedName>
        <fullName evidence="1">Uncharacterized protein</fullName>
    </submittedName>
</protein>
<sequence length="90" mass="9593">MVICGGGALRVDMLMPARRWQFGQVVLAELARATRPFKPHSTPSLALQLNAPPNSIPRLTDAGRAAETNHTMPTLAAYCCNASKGASRCS</sequence>
<gene>
    <name evidence="1" type="ORF">OPT61_g7491</name>
</gene>
<reference evidence="1" key="1">
    <citation type="submission" date="2022-11" db="EMBL/GenBank/DDBJ databases">
        <title>Genome Sequence of Boeremia exigua.</title>
        <authorList>
            <person name="Buettner E."/>
        </authorList>
    </citation>
    <scope>NUCLEOTIDE SEQUENCE</scope>
    <source>
        <strain evidence="1">CU02</strain>
    </source>
</reference>
<evidence type="ECO:0000313" key="1">
    <source>
        <dbReference type="EMBL" id="KAJ8109395.1"/>
    </source>
</evidence>
<comment type="caution">
    <text evidence="1">The sequence shown here is derived from an EMBL/GenBank/DDBJ whole genome shotgun (WGS) entry which is preliminary data.</text>
</comment>
<evidence type="ECO:0000313" key="2">
    <source>
        <dbReference type="Proteomes" id="UP001153331"/>
    </source>
</evidence>
<proteinExistence type="predicted"/>
<accession>A0ACC2I2J8</accession>
<keyword evidence="2" id="KW-1185">Reference proteome</keyword>
<name>A0ACC2I2J8_9PLEO</name>